<name>A0A1D7UTW4_9LEPT</name>
<dbReference type="InterPro" id="IPR038587">
    <property type="entry name" value="Ribosomal_eL40_sf"/>
</dbReference>
<dbReference type="PROSITE" id="PS50199">
    <property type="entry name" value="ZF_RANBP2_2"/>
    <property type="match status" value="1"/>
</dbReference>
<accession>A0A1D7UTW4</accession>
<reference evidence="6 7" key="1">
    <citation type="submission" date="2016-04" db="EMBL/GenBank/DDBJ databases">
        <title>Complete genome seqeunce of Leptospira alstonii serovar Room22.</title>
        <authorList>
            <person name="Nally J.E."/>
            <person name="Bayles D.O."/>
            <person name="Hurley D."/>
            <person name="Fanning S."/>
            <person name="McMahon B.J."/>
            <person name="Arent Z."/>
        </authorList>
    </citation>
    <scope>NUCLEOTIDE SEQUENCE [LARGE SCALE GENOMIC DNA]</scope>
    <source>
        <strain evidence="6 7">GWTS #1</strain>
    </source>
</reference>
<dbReference type="RefSeq" id="WP_069606227.1">
    <property type="nucleotide sequence ID" value="NZ_CP015217.1"/>
</dbReference>
<keyword evidence="4" id="KW-0472">Membrane</keyword>
<dbReference type="Proteomes" id="UP000094197">
    <property type="component" value="Chromosome 1"/>
</dbReference>
<organism evidence="6 7">
    <name type="scientific">Leptospira tipperaryensis</name>
    <dbReference type="NCBI Taxonomy" id="2564040"/>
    <lineage>
        <taxon>Bacteria</taxon>
        <taxon>Pseudomonadati</taxon>
        <taxon>Spirochaetota</taxon>
        <taxon>Spirochaetia</taxon>
        <taxon>Leptospirales</taxon>
        <taxon>Leptospiraceae</taxon>
        <taxon>Leptospira</taxon>
    </lineage>
</organism>
<keyword evidence="7" id="KW-1185">Reference proteome</keyword>
<sequence>MQKDLADQIQPLKIKPMKWICHHCDYKNPIELQNCAQCGNSKGPDVKTIDPSASFFQKFLKLGTIGWIFIILLGLAAIILTPILLISALSKIEGFASILLFIGGFFGAKSAARSQFGPPAKAIFIVFFSLMGVAIDQPGNYVYNYPFRFVCAEGTSTERSVQVSHPLPGRTDMTQVFSCVDINGKEKSKISLPQVLGIRFLEYILIAGFLLSFHSWNLKRIQRKNPDNR</sequence>
<dbReference type="EMBL" id="CP015217">
    <property type="protein sequence ID" value="AOP32983.1"/>
    <property type="molecule type" value="Genomic_DNA"/>
</dbReference>
<feature type="domain" description="RanBP2-type" evidence="5">
    <location>
        <begin position="15"/>
        <end position="44"/>
    </location>
</feature>
<gene>
    <name evidence="6" type="ORF">A0128_03325</name>
</gene>
<dbReference type="KEGG" id="laj:A0128_03325"/>
<dbReference type="InterPro" id="IPR001876">
    <property type="entry name" value="Znf_RanBP2"/>
</dbReference>
<evidence type="ECO:0000259" key="5">
    <source>
        <dbReference type="PROSITE" id="PS50199"/>
    </source>
</evidence>
<feature type="transmembrane region" description="Helical" evidence="4">
    <location>
        <begin position="196"/>
        <end position="216"/>
    </location>
</feature>
<feature type="transmembrane region" description="Helical" evidence="4">
    <location>
        <begin position="119"/>
        <end position="135"/>
    </location>
</feature>
<protein>
    <recommendedName>
        <fullName evidence="5">RanBP2-type domain-containing protein</fullName>
    </recommendedName>
</protein>
<dbReference type="PROSITE" id="PS01358">
    <property type="entry name" value="ZF_RANBP2_1"/>
    <property type="match status" value="1"/>
</dbReference>
<dbReference type="GO" id="GO:0008270">
    <property type="term" value="F:zinc ion binding"/>
    <property type="evidence" value="ECO:0007669"/>
    <property type="project" value="UniProtKB-KW"/>
</dbReference>
<keyword evidence="4" id="KW-0812">Transmembrane</keyword>
<evidence type="ECO:0000256" key="4">
    <source>
        <dbReference type="SAM" id="Phobius"/>
    </source>
</evidence>
<keyword evidence="1" id="KW-0479">Metal-binding</keyword>
<evidence type="ECO:0000256" key="2">
    <source>
        <dbReference type="ARBA" id="ARBA00022771"/>
    </source>
</evidence>
<keyword evidence="2" id="KW-0863">Zinc-finger</keyword>
<dbReference type="Gene3D" id="4.10.1060.50">
    <property type="match status" value="1"/>
</dbReference>
<dbReference type="AlphaFoldDB" id="A0A1D7UTW4"/>
<keyword evidence="3" id="KW-0862">Zinc</keyword>
<proteinExistence type="predicted"/>
<evidence type="ECO:0000313" key="6">
    <source>
        <dbReference type="EMBL" id="AOP32983.1"/>
    </source>
</evidence>
<dbReference type="OrthoDB" id="345972at2"/>
<feature type="transmembrane region" description="Helical" evidence="4">
    <location>
        <begin position="65"/>
        <end position="89"/>
    </location>
</feature>
<evidence type="ECO:0000256" key="1">
    <source>
        <dbReference type="ARBA" id="ARBA00022723"/>
    </source>
</evidence>
<evidence type="ECO:0000313" key="7">
    <source>
        <dbReference type="Proteomes" id="UP000094197"/>
    </source>
</evidence>
<keyword evidence="4" id="KW-1133">Transmembrane helix</keyword>
<evidence type="ECO:0000256" key="3">
    <source>
        <dbReference type="ARBA" id="ARBA00022833"/>
    </source>
</evidence>
<feature type="transmembrane region" description="Helical" evidence="4">
    <location>
        <begin position="95"/>
        <end position="112"/>
    </location>
</feature>